<dbReference type="RefSeq" id="WP_125728686.1">
    <property type="nucleotide sequence ID" value="NZ_QHKI01000125.1"/>
</dbReference>
<evidence type="ECO:0008006" key="5">
    <source>
        <dbReference type="Google" id="ProtNLM"/>
    </source>
</evidence>
<sequence>MLPKHDRFLSVYASANRDEEHFTRPAEYNHRSNLHDHVAFEYGPRYCLGAHLARIELRVVLELPTTRRPELRLALDEQITVEPLAARPRPPPGHRVRRPPEGGHHGIVVRHSEFSACSAFCWAYVASRRLERS</sequence>
<feature type="region of interest" description="Disordered" evidence="2">
    <location>
        <begin position="83"/>
        <end position="104"/>
    </location>
</feature>
<dbReference type="InterPro" id="IPR036396">
    <property type="entry name" value="Cyt_P450_sf"/>
</dbReference>
<dbReference type="SUPFAM" id="SSF48264">
    <property type="entry name" value="Cytochrome P450"/>
    <property type="match status" value="1"/>
</dbReference>
<dbReference type="GO" id="GO:0005506">
    <property type="term" value="F:iron ion binding"/>
    <property type="evidence" value="ECO:0007669"/>
    <property type="project" value="InterPro"/>
</dbReference>
<dbReference type="PANTHER" id="PTHR46696:SF1">
    <property type="entry name" value="CYTOCHROME P450 YJIB-RELATED"/>
    <property type="match status" value="1"/>
</dbReference>
<dbReference type="GO" id="GO:0004497">
    <property type="term" value="F:monooxygenase activity"/>
    <property type="evidence" value="ECO:0007669"/>
    <property type="project" value="InterPro"/>
</dbReference>
<dbReference type="PANTHER" id="PTHR46696">
    <property type="entry name" value="P450, PUTATIVE (EUROFUNG)-RELATED"/>
    <property type="match status" value="1"/>
</dbReference>
<dbReference type="GO" id="GO:0020037">
    <property type="term" value="F:heme binding"/>
    <property type="evidence" value="ECO:0007669"/>
    <property type="project" value="InterPro"/>
</dbReference>
<organism evidence="3 4">
    <name type="scientific">Kibdelosporangium aridum</name>
    <dbReference type="NCBI Taxonomy" id="2030"/>
    <lineage>
        <taxon>Bacteria</taxon>
        <taxon>Bacillati</taxon>
        <taxon>Actinomycetota</taxon>
        <taxon>Actinomycetes</taxon>
        <taxon>Pseudonocardiales</taxon>
        <taxon>Pseudonocardiaceae</taxon>
        <taxon>Kibdelosporangium</taxon>
    </lineage>
</organism>
<dbReference type="Pfam" id="PF00067">
    <property type="entry name" value="p450"/>
    <property type="match status" value="1"/>
</dbReference>
<dbReference type="AlphaFoldDB" id="A0A428XXD5"/>
<evidence type="ECO:0000313" key="3">
    <source>
        <dbReference type="EMBL" id="RSM59924.1"/>
    </source>
</evidence>
<accession>A0A428XXD5</accession>
<dbReference type="EMBL" id="QHKI01000125">
    <property type="protein sequence ID" value="RSM59924.1"/>
    <property type="molecule type" value="Genomic_DNA"/>
</dbReference>
<protein>
    <recommendedName>
        <fullName evidence="5">Cytochrome P450</fullName>
    </recommendedName>
</protein>
<evidence type="ECO:0000256" key="2">
    <source>
        <dbReference type="SAM" id="MobiDB-lite"/>
    </source>
</evidence>
<gene>
    <name evidence="3" type="ORF">DMH04_55025</name>
</gene>
<evidence type="ECO:0000256" key="1">
    <source>
        <dbReference type="ARBA" id="ARBA00010617"/>
    </source>
</evidence>
<dbReference type="Proteomes" id="UP000287547">
    <property type="component" value="Unassembled WGS sequence"/>
</dbReference>
<reference evidence="3 4" key="1">
    <citation type="submission" date="2018-05" db="EMBL/GenBank/DDBJ databases">
        <title>Evolution of GPA BGCs.</title>
        <authorList>
            <person name="Waglechner N."/>
            <person name="Wright G.D."/>
        </authorList>
    </citation>
    <scope>NUCLEOTIDE SEQUENCE [LARGE SCALE GENOMIC DNA]</scope>
    <source>
        <strain evidence="3 4">A82846</strain>
    </source>
</reference>
<comment type="similarity">
    <text evidence="1">Belongs to the cytochrome P450 family.</text>
</comment>
<dbReference type="InterPro" id="IPR002397">
    <property type="entry name" value="Cyt_P450_B"/>
</dbReference>
<name>A0A428XXD5_KIBAR</name>
<dbReference type="GO" id="GO:0016705">
    <property type="term" value="F:oxidoreductase activity, acting on paired donors, with incorporation or reduction of molecular oxygen"/>
    <property type="evidence" value="ECO:0007669"/>
    <property type="project" value="InterPro"/>
</dbReference>
<proteinExistence type="inferred from homology"/>
<dbReference type="PRINTS" id="PR00359">
    <property type="entry name" value="BP450"/>
</dbReference>
<dbReference type="Gene3D" id="1.10.630.10">
    <property type="entry name" value="Cytochrome P450"/>
    <property type="match status" value="1"/>
</dbReference>
<dbReference type="OrthoDB" id="9801155at2"/>
<dbReference type="InterPro" id="IPR001128">
    <property type="entry name" value="Cyt_P450"/>
</dbReference>
<comment type="caution">
    <text evidence="3">The sequence shown here is derived from an EMBL/GenBank/DDBJ whole genome shotgun (WGS) entry which is preliminary data.</text>
</comment>
<evidence type="ECO:0000313" key="4">
    <source>
        <dbReference type="Proteomes" id="UP000287547"/>
    </source>
</evidence>